<proteinExistence type="inferred from homology"/>
<evidence type="ECO:0000256" key="8">
    <source>
        <dbReference type="SAM" id="Phobius"/>
    </source>
</evidence>
<dbReference type="PROSITE" id="PS00216">
    <property type="entry name" value="SUGAR_TRANSPORT_1"/>
    <property type="match status" value="1"/>
</dbReference>
<dbReference type="InterPro" id="IPR005829">
    <property type="entry name" value="Sugar_transporter_CS"/>
</dbReference>
<feature type="transmembrane region" description="Helical" evidence="8">
    <location>
        <begin position="170"/>
        <end position="190"/>
    </location>
</feature>
<evidence type="ECO:0000256" key="2">
    <source>
        <dbReference type="ARBA" id="ARBA00007520"/>
    </source>
</evidence>
<feature type="transmembrane region" description="Helical" evidence="8">
    <location>
        <begin position="352"/>
        <end position="375"/>
    </location>
</feature>
<evidence type="ECO:0000256" key="1">
    <source>
        <dbReference type="ARBA" id="ARBA00004651"/>
    </source>
</evidence>
<dbReference type="Pfam" id="PF07690">
    <property type="entry name" value="MFS_1"/>
    <property type="match status" value="1"/>
</dbReference>
<dbReference type="Gene3D" id="1.20.1250.20">
    <property type="entry name" value="MFS general substrate transporter like domains"/>
    <property type="match status" value="1"/>
</dbReference>
<feature type="transmembrane region" description="Helical" evidence="8">
    <location>
        <begin position="83"/>
        <end position="102"/>
    </location>
</feature>
<feature type="transmembrane region" description="Helical" evidence="8">
    <location>
        <begin position="291"/>
        <end position="312"/>
    </location>
</feature>
<dbReference type="InterPro" id="IPR020846">
    <property type="entry name" value="MFS_dom"/>
</dbReference>
<evidence type="ECO:0000259" key="9">
    <source>
        <dbReference type="PROSITE" id="PS50850"/>
    </source>
</evidence>
<dbReference type="SUPFAM" id="SSF103473">
    <property type="entry name" value="MFS general substrate transporter"/>
    <property type="match status" value="1"/>
</dbReference>
<keyword evidence="11" id="KW-1185">Reference proteome</keyword>
<feature type="transmembrane region" description="Helical" evidence="8">
    <location>
        <begin position="53"/>
        <end position="71"/>
    </location>
</feature>
<dbReference type="InterPro" id="IPR050171">
    <property type="entry name" value="MFS_Transporters"/>
</dbReference>
<feature type="transmembrane region" description="Helical" evidence="8">
    <location>
        <begin position="261"/>
        <end position="284"/>
    </location>
</feature>
<feature type="transmembrane region" description="Helical" evidence="8">
    <location>
        <begin position="108"/>
        <end position="132"/>
    </location>
</feature>
<accession>A0ABU3H2E5</accession>
<name>A0ABU3H2E5_9BACL</name>
<feature type="transmembrane region" description="Helical" evidence="8">
    <location>
        <begin position="220"/>
        <end position="241"/>
    </location>
</feature>
<dbReference type="InterPro" id="IPR036259">
    <property type="entry name" value="MFS_trans_sf"/>
</dbReference>
<feature type="transmembrane region" description="Helical" evidence="8">
    <location>
        <begin position="20"/>
        <end position="41"/>
    </location>
</feature>
<keyword evidence="6 8" id="KW-1133">Transmembrane helix</keyword>
<dbReference type="EMBL" id="JAUSUY010000002">
    <property type="protein sequence ID" value="MDT3424993.1"/>
    <property type="molecule type" value="Genomic_DNA"/>
</dbReference>
<feature type="transmembrane region" description="Helical" evidence="8">
    <location>
        <begin position="318"/>
        <end position="340"/>
    </location>
</feature>
<evidence type="ECO:0000256" key="3">
    <source>
        <dbReference type="ARBA" id="ARBA00022448"/>
    </source>
</evidence>
<dbReference type="InterPro" id="IPR011701">
    <property type="entry name" value="MFS"/>
</dbReference>
<evidence type="ECO:0000256" key="5">
    <source>
        <dbReference type="ARBA" id="ARBA00022692"/>
    </source>
</evidence>
<dbReference type="PRINTS" id="PR01035">
    <property type="entry name" value="TCRTETA"/>
</dbReference>
<evidence type="ECO:0000256" key="7">
    <source>
        <dbReference type="ARBA" id="ARBA00023136"/>
    </source>
</evidence>
<keyword evidence="5 8" id="KW-0812">Transmembrane</keyword>
<comment type="similarity">
    <text evidence="2">Belongs to the major facilitator superfamily. TCR/Tet family.</text>
</comment>
<dbReference type="PROSITE" id="PS50850">
    <property type="entry name" value="MFS"/>
    <property type="match status" value="1"/>
</dbReference>
<feature type="transmembrane region" description="Helical" evidence="8">
    <location>
        <begin position="381"/>
        <end position="401"/>
    </location>
</feature>
<dbReference type="RefSeq" id="WP_025699910.1">
    <property type="nucleotide sequence ID" value="NZ_JAUSUY010000002.1"/>
</dbReference>
<evidence type="ECO:0000313" key="10">
    <source>
        <dbReference type="EMBL" id="MDT3424993.1"/>
    </source>
</evidence>
<sequence>MGSFKNMVRLYTNLPNKIYILCICMVINGLGSFVFPLITFILKLKIGFTEDQIGLIITLFIICQAPCLLIGGKLIDHYGRKPLIIFSYMLAGSCYLACSLIEPSFFMGLLIIVASILFSVTGPVFNTLIADFTNEENRNASFSIMYLANNIGFSVSPLLGGLLFSKYLSILFIVNAASMIISIIIFCLFIKEPYSFKESETGKPRNLAESRSYQEKTVGILVNNPILILAALVMFVYQFSYSQWGFLLPLQMVDRFNAAGTQFYGIIAGINGFAVIFLTPLLTYKLRRISAINLIIFGGVCYAAAFITFGIANTLSVFVIAIAIMTLGEVMIVMNYNVFIANNTPETHRGRILSLLPIITGSGYALGPVVVGNFIDLGYTKIWILLGISVFGAAIAMRSLAVRKIQRKYPL</sequence>
<evidence type="ECO:0000256" key="4">
    <source>
        <dbReference type="ARBA" id="ARBA00022475"/>
    </source>
</evidence>
<evidence type="ECO:0000256" key="6">
    <source>
        <dbReference type="ARBA" id="ARBA00022989"/>
    </source>
</evidence>
<dbReference type="InterPro" id="IPR001958">
    <property type="entry name" value="Tet-R_TetA/multi-R_MdtG-like"/>
</dbReference>
<protein>
    <submittedName>
        <fullName evidence="10">MFS family permease</fullName>
    </submittedName>
</protein>
<dbReference type="Proteomes" id="UP001248709">
    <property type="component" value="Unassembled WGS sequence"/>
</dbReference>
<keyword evidence="4" id="KW-1003">Cell membrane</keyword>
<dbReference type="PANTHER" id="PTHR23517:SF3">
    <property type="entry name" value="INTEGRAL MEMBRANE TRANSPORT PROTEIN"/>
    <property type="match status" value="1"/>
</dbReference>
<feature type="transmembrane region" description="Helical" evidence="8">
    <location>
        <begin position="144"/>
        <end position="164"/>
    </location>
</feature>
<comment type="subcellular location">
    <subcellularLocation>
        <location evidence="1">Cell membrane</location>
        <topology evidence="1">Multi-pass membrane protein</topology>
    </subcellularLocation>
</comment>
<comment type="caution">
    <text evidence="10">The sequence shown here is derived from an EMBL/GenBank/DDBJ whole genome shotgun (WGS) entry which is preliminary data.</text>
</comment>
<keyword evidence="7 8" id="KW-0472">Membrane</keyword>
<gene>
    <name evidence="10" type="ORF">J2Z22_000506</name>
</gene>
<feature type="domain" description="Major facilitator superfamily (MFS) profile" evidence="9">
    <location>
        <begin position="17"/>
        <end position="404"/>
    </location>
</feature>
<evidence type="ECO:0000313" key="11">
    <source>
        <dbReference type="Proteomes" id="UP001248709"/>
    </source>
</evidence>
<reference evidence="10 11" key="1">
    <citation type="submission" date="2023-07" db="EMBL/GenBank/DDBJ databases">
        <title>Genomic Encyclopedia of Type Strains, Phase IV (KMG-IV): sequencing the most valuable type-strain genomes for metagenomic binning, comparative biology and taxonomic classification.</title>
        <authorList>
            <person name="Goeker M."/>
        </authorList>
    </citation>
    <scope>NUCLEOTIDE SEQUENCE [LARGE SCALE GENOMIC DNA]</scope>
    <source>
        <strain evidence="10 11">T98</strain>
    </source>
</reference>
<dbReference type="PANTHER" id="PTHR23517">
    <property type="entry name" value="RESISTANCE PROTEIN MDTM, PUTATIVE-RELATED-RELATED"/>
    <property type="match status" value="1"/>
</dbReference>
<organism evidence="10 11">
    <name type="scientific">Paenibacillus forsythiae</name>
    <dbReference type="NCBI Taxonomy" id="365616"/>
    <lineage>
        <taxon>Bacteria</taxon>
        <taxon>Bacillati</taxon>
        <taxon>Bacillota</taxon>
        <taxon>Bacilli</taxon>
        <taxon>Bacillales</taxon>
        <taxon>Paenibacillaceae</taxon>
        <taxon>Paenibacillus</taxon>
    </lineage>
</organism>
<keyword evidence="3" id="KW-0813">Transport</keyword>